<dbReference type="Proteomes" id="UP000287651">
    <property type="component" value="Unassembled WGS sequence"/>
</dbReference>
<name>A0A426ZD55_ENSVE</name>
<evidence type="ECO:0000313" key="3">
    <source>
        <dbReference type="Proteomes" id="UP000287651"/>
    </source>
</evidence>
<organism evidence="2 3">
    <name type="scientific">Ensete ventricosum</name>
    <name type="common">Abyssinian banana</name>
    <name type="synonym">Musa ensete</name>
    <dbReference type="NCBI Taxonomy" id="4639"/>
    <lineage>
        <taxon>Eukaryota</taxon>
        <taxon>Viridiplantae</taxon>
        <taxon>Streptophyta</taxon>
        <taxon>Embryophyta</taxon>
        <taxon>Tracheophyta</taxon>
        <taxon>Spermatophyta</taxon>
        <taxon>Magnoliopsida</taxon>
        <taxon>Liliopsida</taxon>
        <taxon>Zingiberales</taxon>
        <taxon>Musaceae</taxon>
        <taxon>Ensete</taxon>
    </lineage>
</organism>
<proteinExistence type="predicted"/>
<feature type="region of interest" description="Disordered" evidence="1">
    <location>
        <begin position="1"/>
        <end position="56"/>
    </location>
</feature>
<comment type="caution">
    <text evidence="2">The sequence shown here is derived from an EMBL/GenBank/DDBJ whole genome shotgun (WGS) entry which is preliminary data.</text>
</comment>
<dbReference type="AlphaFoldDB" id="A0A426ZD55"/>
<accession>A0A426ZD55</accession>
<gene>
    <name evidence="2" type="ORF">B296_00033784</name>
</gene>
<evidence type="ECO:0000313" key="2">
    <source>
        <dbReference type="EMBL" id="RRT61872.1"/>
    </source>
</evidence>
<reference evidence="2 3" key="1">
    <citation type="journal article" date="2014" name="Agronomy (Basel)">
        <title>A Draft Genome Sequence for Ensete ventricosum, the Drought-Tolerant Tree Against Hunger.</title>
        <authorList>
            <person name="Harrison J."/>
            <person name="Moore K.A."/>
            <person name="Paszkiewicz K."/>
            <person name="Jones T."/>
            <person name="Grant M."/>
            <person name="Ambacheew D."/>
            <person name="Muzemil S."/>
            <person name="Studholme D.J."/>
        </authorList>
    </citation>
    <scope>NUCLEOTIDE SEQUENCE [LARGE SCALE GENOMIC DNA]</scope>
</reference>
<sequence>MSQRPRVPHRLQAVSHVAKRLGNAQRSKTSRRSSRHASVYSHRILTGRPDAGPARDDRQASWWWLLPKLTRCDAGVRPMTIKWSKFLHEASRLSRHLE</sequence>
<evidence type="ECO:0000256" key="1">
    <source>
        <dbReference type="SAM" id="MobiDB-lite"/>
    </source>
</evidence>
<protein>
    <submittedName>
        <fullName evidence="2">Uncharacterized protein</fullName>
    </submittedName>
</protein>
<dbReference type="EMBL" id="AMZH03007211">
    <property type="protein sequence ID" value="RRT61872.1"/>
    <property type="molecule type" value="Genomic_DNA"/>
</dbReference>